<comment type="caution">
    <text evidence="3">The sequence shown here is derived from an EMBL/GenBank/DDBJ whole genome shotgun (WGS) entry which is preliminary data.</text>
</comment>
<reference evidence="4" key="1">
    <citation type="submission" date="2023-07" db="EMBL/GenBank/DDBJ databases">
        <title>Description of three actinobacteria isolated from air of manufacturing shop in a pharmaceutical factory.</title>
        <authorList>
            <person name="Zhang D.-F."/>
        </authorList>
    </citation>
    <scope>NUCLEOTIDE SEQUENCE [LARGE SCALE GENOMIC DNA]</scope>
    <source>
        <strain evidence="4">CCTCC AB 207010</strain>
    </source>
</reference>
<dbReference type="Proteomes" id="UP001260872">
    <property type="component" value="Unassembled WGS sequence"/>
</dbReference>
<organism evidence="3 4">
    <name type="scientific">Nesterenkonia flava</name>
    <dbReference type="NCBI Taxonomy" id="469799"/>
    <lineage>
        <taxon>Bacteria</taxon>
        <taxon>Bacillati</taxon>
        <taxon>Actinomycetota</taxon>
        <taxon>Actinomycetes</taxon>
        <taxon>Micrococcales</taxon>
        <taxon>Micrococcaceae</taxon>
        <taxon>Nesterenkonia</taxon>
    </lineage>
</organism>
<evidence type="ECO:0000256" key="1">
    <source>
        <dbReference type="SAM" id="Coils"/>
    </source>
</evidence>
<feature type="chain" id="PRO_5046864571" evidence="2">
    <location>
        <begin position="22"/>
        <end position="284"/>
    </location>
</feature>
<keyword evidence="4" id="KW-1185">Reference proteome</keyword>
<evidence type="ECO:0000256" key="2">
    <source>
        <dbReference type="SAM" id="SignalP"/>
    </source>
</evidence>
<dbReference type="EMBL" id="JAVKGT010000021">
    <property type="protein sequence ID" value="MDR5712265.1"/>
    <property type="molecule type" value="Genomic_DNA"/>
</dbReference>
<protein>
    <submittedName>
        <fullName evidence="3">Uncharacterized protein</fullName>
    </submittedName>
</protein>
<evidence type="ECO:0000313" key="3">
    <source>
        <dbReference type="EMBL" id="MDR5712265.1"/>
    </source>
</evidence>
<evidence type="ECO:0000313" key="4">
    <source>
        <dbReference type="Proteomes" id="UP001260872"/>
    </source>
</evidence>
<sequence length="284" mass="31316">MKKHFALLVVLGFALSGCSTLFDSEAPSEESSDFRNAAQALRAFEEEGGNCEAEEEPSFSEFGEALKCHTGIIIYSWEAGASESLTELEAAIGLTANEERFHVAGTNWAFSVAGEDSALWIHERLGGQIISPGLTRGERGEITGTVVVTDVQEIEVEPADMDDRRAALDERDKELDERDRELVAWAEELEEHEAELDARNDTITTAEREIEENAIPGAGMYLVGTDIQPGTYYTNADRCYWARLSGFSGNLSDILANGNTRGTTYVTIAPTDTAFETRCRWERQ</sequence>
<dbReference type="RefSeq" id="WP_310537646.1">
    <property type="nucleotide sequence ID" value="NZ_BAAAOC010000086.1"/>
</dbReference>
<accession>A0ABU1FUA6</accession>
<keyword evidence="2" id="KW-0732">Signal</keyword>
<gene>
    <name evidence="3" type="ORF">RH857_09000</name>
</gene>
<proteinExistence type="predicted"/>
<keyword evidence="1" id="KW-0175">Coiled coil</keyword>
<feature type="coiled-coil region" evidence="1">
    <location>
        <begin position="175"/>
        <end position="209"/>
    </location>
</feature>
<dbReference type="PROSITE" id="PS51257">
    <property type="entry name" value="PROKAR_LIPOPROTEIN"/>
    <property type="match status" value="1"/>
</dbReference>
<feature type="signal peptide" evidence="2">
    <location>
        <begin position="1"/>
        <end position="21"/>
    </location>
</feature>
<name>A0ABU1FUA6_9MICC</name>